<name>A0ABV0QX99_9TELE</name>
<dbReference type="Proteomes" id="UP001434883">
    <property type="component" value="Unassembled WGS sequence"/>
</dbReference>
<organism evidence="1 2">
    <name type="scientific">Xenoophorus captivus</name>
    <dbReference type="NCBI Taxonomy" id="1517983"/>
    <lineage>
        <taxon>Eukaryota</taxon>
        <taxon>Metazoa</taxon>
        <taxon>Chordata</taxon>
        <taxon>Craniata</taxon>
        <taxon>Vertebrata</taxon>
        <taxon>Euteleostomi</taxon>
        <taxon>Actinopterygii</taxon>
        <taxon>Neopterygii</taxon>
        <taxon>Teleostei</taxon>
        <taxon>Neoteleostei</taxon>
        <taxon>Acanthomorphata</taxon>
        <taxon>Ovalentaria</taxon>
        <taxon>Atherinomorphae</taxon>
        <taxon>Cyprinodontiformes</taxon>
        <taxon>Goodeidae</taxon>
        <taxon>Xenoophorus</taxon>
    </lineage>
</organism>
<dbReference type="EMBL" id="JAHRIN010026107">
    <property type="protein sequence ID" value="MEQ2200476.1"/>
    <property type="molecule type" value="Genomic_DNA"/>
</dbReference>
<reference evidence="1 2" key="1">
    <citation type="submission" date="2021-06" db="EMBL/GenBank/DDBJ databases">
        <authorList>
            <person name="Palmer J.M."/>
        </authorList>
    </citation>
    <scope>NUCLEOTIDE SEQUENCE [LARGE SCALE GENOMIC DNA]</scope>
    <source>
        <strain evidence="1 2">XC_2019</strain>
        <tissue evidence="1">Muscle</tissue>
    </source>
</reference>
<keyword evidence="2" id="KW-1185">Reference proteome</keyword>
<evidence type="ECO:0000313" key="1">
    <source>
        <dbReference type="EMBL" id="MEQ2200476.1"/>
    </source>
</evidence>
<proteinExistence type="predicted"/>
<sequence length="112" mass="12610">MSTPLDLAESTSEKDAGLSVSLLLLEPASWKLKTILPSVRSPACPPFTSCWKHLLKRIQVTERDTAFSTESHCLPNSLSRQGTFNPKKAPFAGFYSSCRRYIKYAQEVKLFR</sequence>
<gene>
    <name evidence="1" type="ORF">XENOCAPTIV_029984</name>
</gene>
<comment type="caution">
    <text evidence="1">The sequence shown here is derived from an EMBL/GenBank/DDBJ whole genome shotgun (WGS) entry which is preliminary data.</text>
</comment>
<accession>A0ABV0QX99</accession>
<evidence type="ECO:0000313" key="2">
    <source>
        <dbReference type="Proteomes" id="UP001434883"/>
    </source>
</evidence>
<protein>
    <submittedName>
        <fullName evidence="1">Uncharacterized protein</fullName>
    </submittedName>
</protein>